<keyword evidence="5" id="KW-1185">Reference proteome</keyword>
<gene>
    <name evidence="4" type="ORF">Bpfe_000834</name>
</gene>
<dbReference type="GO" id="GO:1902387">
    <property type="term" value="F:ceramide 1-phosphate binding"/>
    <property type="evidence" value="ECO:0007669"/>
    <property type="project" value="TreeGrafter"/>
</dbReference>
<proteinExistence type="inferred from homology"/>
<dbReference type="InterPro" id="IPR036497">
    <property type="entry name" value="GLTP_sf"/>
</dbReference>
<reference evidence="4" key="2">
    <citation type="submission" date="2023-04" db="EMBL/GenBank/DDBJ databases">
        <authorList>
            <person name="Bu L."/>
            <person name="Lu L."/>
            <person name="Laidemitt M.R."/>
            <person name="Zhang S.M."/>
            <person name="Mutuku M."/>
            <person name="Mkoji G."/>
            <person name="Steinauer M."/>
            <person name="Loker E.S."/>
        </authorList>
    </citation>
    <scope>NUCLEOTIDE SEQUENCE</scope>
    <source>
        <strain evidence="4">KasaAsao</strain>
        <tissue evidence="4">Whole Snail</tissue>
    </source>
</reference>
<feature type="signal peptide" evidence="2">
    <location>
        <begin position="1"/>
        <end position="18"/>
    </location>
</feature>
<comment type="similarity">
    <text evidence="1">Belongs to the GLTP family.</text>
</comment>
<dbReference type="GO" id="GO:0032691">
    <property type="term" value="P:negative regulation of interleukin-1 beta production"/>
    <property type="evidence" value="ECO:0007669"/>
    <property type="project" value="UniProtKB-ARBA"/>
</dbReference>
<dbReference type="GO" id="GO:0005829">
    <property type="term" value="C:cytosol"/>
    <property type="evidence" value="ECO:0007669"/>
    <property type="project" value="TreeGrafter"/>
</dbReference>
<evidence type="ECO:0000313" key="5">
    <source>
        <dbReference type="Proteomes" id="UP001233172"/>
    </source>
</evidence>
<dbReference type="EMBL" id="JASAOG010000002">
    <property type="protein sequence ID" value="KAK0069657.1"/>
    <property type="molecule type" value="Genomic_DNA"/>
</dbReference>
<reference evidence="4" key="1">
    <citation type="journal article" date="2023" name="PLoS Negl. Trop. Dis.">
        <title>A genome sequence for Biomphalaria pfeifferi, the major vector snail for the human-infecting parasite Schistosoma mansoni.</title>
        <authorList>
            <person name="Bu L."/>
            <person name="Lu L."/>
            <person name="Laidemitt M.R."/>
            <person name="Zhang S.M."/>
            <person name="Mutuku M."/>
            <person name="Mkoji G."/>
            <person name="Steinauer M."/>
            <person name="Loker E.S."/>
        </authorList>
    </citation>
    <scope>NUCLEOTIDE SEQUENCE</scope>
    <source>
        <strain evidence="4">KasaAsao</strain>
    </source>
</reference>
<dbReference type="SUPFAM" id="SSF110004">
    <property type="entry name" value="Glycolipid transfer protein, GLTP"/>
    <property type="match status" value="1"/>
</dbReference>
<organism evidence="4 5">
    <name type="scientific">Biomphalaria pfeifferi</name>
    <name type="common">Bloodfluke planorb</name>
    <name type="synonym">Freshwater snail</name>
    <dbReference type="NCBI Taxonomy" id="112525"/>
    <lineage>
        <taxon>Eukaryota</taxon>
        <taxon>Metazoa</taxon>
        <taxon>Spiralia</taxon>
        <taxon>Lophotrochozoa</taxon>
        <taxon>Mollusca</taxon>
        <taxon>Gastropoda</taxon>
        <taxon>Heterobranchia</taxon>
        <taxon>Euthyneura</taxon>
        <taxon>Panpulmonata</taxon>
        <taxon>Hygrophila</taxon>
        <taxon>Lymnaeoidea</taxon>
        <taxon>Planorbidae</taxon>
        <taxon>Biomphalaria</taxon>
    </lineage>
</organism>
<evidence type="ECO:0000256" key="1">
    <source>
        <dbReference type="ARBA" id="ARBA00007148"/>
    </source>
</evidence>
<dbReference type="AlphaFoldDB" id="A0AAD8CBA7"/>
<keyword evidence="2" id="KW-0732">Signal</keyword>
<dbReference type="Gene3D" id="1.10.3520.10">
    <property type="entry name" value="Glycolipid transfer protein"/>
    <property type="match status" value="1"/>
</dbReference>
<sequence>MLIMYCVVLAQTLNITIARISLAVPDDNVNYVNKQSQMNKDVRKEISRSRYASEFAIKVFTSFINITLAVYKMATFNKDKKHDFNLEIVLDSFKKCISEDQKVILLEYLSAYHELCRFFKLTGQIFSFVARDLEKKMKAIEYHLNSQHGNSYKTVQSMVAFEVQSKTALVKHPHAAGTRTLIRLHQALEFILAFMIRIREGDEHELMSKLAWEVYIETLHQHHGWLTRKLAALAVYMLPTKKQLIDVMCKHDYDRVMELVQQVVETGQPVYNMIQEVLKSNDLLHAL</sequence>
<protein>
    <submittedName>
        <fullName evidence="4">Ceramide-1-phosphate transfer protein</fullName>
    </submittedName>
</protein>
<feature type="domain" description="Glycolipid transfer protein" evidence="3">
    <location>
        <begin position="105"/>
        <end position="249"/>
    </location>
</feature>
<dbReference type="Proteomes" id="UP001233172">
    <property type="component" value="Unassembled WGS sequence"/>
</dbReference>
<dbReference type="GO" id="GO:0016020">
    <property type="term" value="C:membrane"/>
    <property type="evidence" value="ECO:0007669"/>
    <property type="project" value="TreeGrafter"/>
</dbReference>
<comment type="caution">
    <text evidence="4">The sequence shown here is derived from an EMBL/GenBank/DDBJ whole genome shotgun (WGS) entry which is preliminary data.</text>
</comment>
<evidence type="ECO:0000313" key="4">
    <source>
        <dbReference type="EMBL" id="KAK0069657.1"/>
    </source>
</evidence>
<name>A0AAD8CBA7_BIOPF</name>
<dbReference type="InterPro" id="IPR014830">
    <property type="entry name" value="Glycolipid_transfer_prot_dom"/>
</dbReference>
<accession>A0AAD8CBA7</accession>
<dbReference type="PANTHER" id="PTHR10219:SF43">
    <property type="entry name" value="GLYCOLIPID TRANSFER PROTEIN DOMAIN-CONTAINING PROTEIN"/>
    <property type="match status" value="1"/>
</dbReference>
<dbReference type="PANTHER" id="PTHR10219">
    <property type="entry name" value="GLYCOLIPID TRANSFER PROTEIN-RELATED"/>
    <property type="match status" value="1"/>
</dbReference>
<evidence type="ECO:0000256" key="2">
    <source>
        <dbReference type="SAM" id="SignalP"/>
    </source>
</evidence>
<dbReference type="GO" id="GO:1902388">
    <property type="term" value="F:ceramide 1-phosphate transfer activity"/>
    <property type="evidence" value="ECO:0007669"/>
    <property type="project" value="TreeGrafter"/>
</dbReference>
<feature type="chain" id="PRO_5041932554" evidence="2">
    <location>
        <begin position="19"/>
        <end position="287"/>
    </location>
</feature>
<dbReference type="FunFam" id="1.10.3520.10:FF:000002">
    <property type="entry name" value="Ceramide-1-phosphate transfer protein"/>
    <property type="match status" value="1"/>
</dbReference>
<evidence type="ECO:0000259" key="3">
    <source>
        <dbReference type="Pfam" id="PF08718"/>
    </source>
</evidence>
<dbReference type="Pfam" id="PF08718">
    <property type="entry name" value="GLTP"/>
    <property type="match status" value="1"/>
</dbReference>